<keyword evidence="2" id="KW-1185">Reference proteome</keyword>
<sequence>MYDIDAKETRWKMCQTYPLENVYFCSCDIILVVRFLRESICIL</sequence>
<accession>A0A087U026</accession>
<evidence type="ECO:0000313" key="2">
    <source>
        <dbReference type="Proteomes" id="UP000054359"/>
    </source>
</evidence>
<proteinExistence type="predicted"/>
<dbReference type="EMBL" id="KK117529">
    <property type="protein sequence ID" value="KFM70715.1"/>
    <property type="molecule type" value="Genomic_DNA"/>
</dbReference>
<organism evidence="1 2">
    <name type="scientific">Stegodyphus mimosarum</name>
    <name type="common">African social velvet spider</name>
    <dbReference type="NCBI Taxonomy" id="407821"/>
    <lineage>
        <taxon>Eukaryota</taxon>
        <taxon>Metazoa</taxon>
        <taxon>Ecdysozoa</taxon>
        <taxon>Arthropoda</taxon>
        <taxon>Chelicerata</taxon>
        <taxon>Arachnida</taxon>
        <taxon>Araneae</taxon>
        <taxon>Araneomorphae</taxon>
        <taxon>Entelegynae</taxon>
        <taxon>Eresoidea</taxon>
        <taxon>Eresidae</taxon>
        <taxon>Stegodyphus</taxon>
    </lineage>
</organism>
<reference evidence="1 2" key="1">
    <citation type="submission" date="2013-11" db="EMBL/GenBank/DDBJ databases">
        <title>Genome sequencing of Stegodyphus mimosarum.</title>
        <authorList>
            <person name="Bechsgaard J."/>
        </authorList>
    </citation>
    <scope>NUCLEOTIDE SEQUENCE [LARGE SCALE GENOMIC DNA]</scope>
</reference>
<dbReference type="Proteomes" id="UP000054359">
    <property type="component" value="Unassembled WGS sequence"/>
</dbReference>
<dbReference type="AlphaFoldDB" id="A0A087U026"/>
<protein>
    <submittedName>
        <fullName evidence="1">Uncharacterized protein</fullName>
    </submittedName>
</protein>
<evidence type="ECO:0000313" key="1">
    <source>
        <dbReference type="EMBL" id="KFM70715.1"/>
    </source>
</evidence>
<name>A0A087U026_STEMI</name>
<gene>
    <name evidence="1" type="ORF">X975_01332</name>
</gene>
<feature type="non-terminal residue" evidence="1">
    <location>
        <position position="43"/>
    </location>
</feature>